<keyword evidence="2" id="KW-1185">Reference proteome</keyword>
<name>A0ACC2HUK9_9PLEO</name>
<dbReference type="Proteomes" id="UP001153331">
    <property type="component" value="Unassembled WGS sequence"/>
</dbReference>
<evidence type="ECO:0000313" key="2">
    <source>
        <dbReference type="Proteomes" id="UP001153331"/>
    </source>
</evidence>
<accession>A0ACC2HUK9</accession>
<reference evidence="1" key="1">
    <citation type="submission" date="2022-11" db="EMBL/GenBank/DDBJ databases">
        <title>Genome Sequence of Boeremia exigua.</title>
        <authorList>
            <person name="Buettner E."/>
        </authorList>
    </citation>
    <scope>NUCLEOTIDE SEQUENCE</scope>
    <source>
        <strain evidence="1">CU02</strain>
    </source>
</reference>
<evidence type="ECO:0000313" key="1">
    <source>
        <dbReference type="EMBL" id="KAJ8106767.1"/>
    </source>
</evidence>
<comment type="caution">
    <text evidence="1">The sequence shown here is derived from an EMBL/GenBank/DDBJ whole genome shotgun (WGS) entry which is preliminary data.</text>
</comment>
<dbReference type="EMBL" id="JAPHNI010001082">
    <property type="protein sequence ID" value="KAJ8106767.1"/>
    <property type="molecule type" value="Genomic_DNA"/>
</dbReference>
<organism evidence="1 2">
    <name type="scientific">Boeremia exigua</name>
    <dbReference type="NCBI Taxonomy" id="749465"/>
    <lineage>
        <taxon>Eukaryota</taxon>
        <taxon>Fungi</taxon>
        <taxon>Dikarya</taxon>
        <taxon>Ascomycota</taxon>
        <taxon>Pezizomycotina</taxon>
        <taxon>Dothideomycetes</taxon>
        <taxon>Pleosporomycetidae</taxon>
        <taxon>Pleosporales</taxon>
        <taxon>Pleosporineae</taxon>
        <taxon>Didymellaceae</taxon>
        <taxon>Boeremia</taxon>
    </lineage>
</organism>
<sequence length="284" mass="32282">MQSPQPPLCLGPERPYYARPRPELVDTCYRAACDGDLNTLKEQIRQLLHDPEAEFAEQPHPAWLYCSLTEAIRQQNIEIVEFLLDENVAKGNLPVEVAVRSRAFKVLGLFLQLSTFIYTPSIPLCTSDKEMVMWLLDHGANPNSCCHLDFTPTLYAMLAAPLETINALFERGANPHCRQLLHYAVLRDAPDALDMVCKIVEKGVVINKIKYQTEPETYIERRPFGLGTPLHRAAEFGKKNIVEYLLKMGADPLKWDSKGRTPRCWAEKEGFTDVARVLDEAERK</sequence>
<proteinExistence type="predicted"/>
<protein>
    <submittedName>
        <fullName evidence="1">Uncharacterized protein</fullName>
    </submittedName>
</protein>
<gene>
    <name evidence="1" type="ORF">OPT61_g9325</name>
</gene>